<dbReference type="InterPro" id="IPR021858">
    <property type="entry name" value="Fun_TF"/>
</dbReference>
<accession>A0A8H7W751</accession>
<feature type="compositionally biased region" description="Polar residues" evidence="1">
    <location>
        <begin position="1"/>
        <end position="13"/>
    </location>
</feature>
<organism evidence="2 3">
    <name type="scientific">Cadophora malorum</name>
    <dbReference type="NCBI Taxonomy" id="108018"/>
    <lineage>
        <taxon>Eukaryota</taxon>
        <taxon>Fungi</taxon>
        <taxon>Dikarya</taxon>
        <taxon>Ascomycota</taxon>
        <taxon>Pezizomycotina</taxon>
        <taxon>Leotiomycetes</taxon>
        <taxon>Helotiales</taxon>
        <taxon>Ploettnerulaceae</taxon>
        <taxon>Cadophora</taxon>
    </lineage>
</organism>
<evidence type="ECO:0000256" key="1">
    <source>
        <dbReference type="SAM" id="MobiDB-lite"/>
    </source>
</evidence>
<dbReference type="OrthoDB" id="4159781at2759"/>
<reference evidence="2" key="1">
    <citation type="submission" date="2021-02" db="EMBL/GenBank/DDBJ databases">
        <title>Genome sequence Cadophora malorum strain M34.</title>
        <authorList>
            <person name="Stefanovic E."/>
            <person name="Vu D."/>
            <person name="Scully C."/>
            <person name="Dijksterhuis J."/>
            <person name="Roader J."/>
            <person name="Houbraken J."/>
        </authorList>
    </citation>
    <scope>NUCLEOTIDE SEQUENCE</scope>
    <source>
        <strain evidence="2">M34</strain>
    </source>
</reference>
<dbReference type="AlphaFoldDB" id="A0A8H7W751"/>
<feature type="region of interest" description="Disordered" evidence="1">
    <location>
        <begin position="1"/>
        <end position="57"/>
    </location>
</feature>
<evidence type="ECO:0000313" key="2">
    <source>
        <dbReference type="EMBL" id="KAG4413339.1"/>
    </source>
</evidence>
<sequence>MSSKSGQTTNRGPASNGDAGARVPGQPRMGSQTLRPKPVTLRPAAATGNQESEKEVRKRIMQGIPKARRWVIRNRIELTLPPEFSQPTPSNQTEASPVQTKDLEDADGVVTQSPGNNPKVPPHSENAIGFPMSLTYPNTPMISHPRTILGAGRVDPFGNYPIHMSYDERCLLDQVYTGTDPVLKTFRNSWLPTALKDPATFHQFLANVSLNLYQIQGRARSRTVSGEHHAIALRTVNNALSDPTRNTADAIVASVVTFVCYCVCREDLAGFAVHIDGLTNIIRLRGGMQTLDHNPTLRCMVFGVDLSGACRRDSRPKFPPPDQLIQSIQGAFRDKLKLTPNHVPSLSPRPWTNAIPPDHLLTKAFDDLLRAINYIKIRTLRNEDWIEVKFIVFWIDPIVHSILGQGPDTQPSDGPSVVQETARIGLIIFLFKLRRVCGQLGVSTIFFVKKLRTLASTLAWKTLWNRSEPLLLWVIFVGMLESFGTEEEGWYVETTAMAAHWMGIKSWNDTLETVKQFPWIDGLFDDACDRFNKRFLDIMLNLEKAVISP</sequence>
<dbReference type="Proteomes" id="UP000664132">
    <property type="component" value="Unassembled WGS sequence"/>
</dbReference>
<dbReference type="EMBL" id="JAFJYH010000320">
    <property type="protein sequence ID" value="KAG4413339.1"/>
    <property type="molecule type" value="Genomic_DNA"/>
</dbReference>
<gene>
    <name evidence="2" type="ORF">IFR04_013524</name>
</gene>
<dbReference type="PANTHER" id="PTHR37540:SF5">
    <property type="entry name" value="TRANSCRIPTION FACTOR DOMAIN-CONTAINING PROTEIN"/>
    <property type="match status" value="1"/>
</dbReference>
<keyword evidence="3" id="KW-1185">Reference proteome</keyword>
<dbReference type="PANTHER" id="PTHR37540">
    <property type="entry name" value="TRANSCRIPTION FACTOR (ACR-2), PUTATIVE-RELATED-RELATED"/>
    <property type="match status" value="1"/>
</dbReference>
<proteinExistence type="predicted"/>
<evidence type="ECO:0000313" key="3">
    <source>
        <dbReference type="Proteomes" id="UP000664132"/>
    </source>
</evidence>
<comment type="caution">
    <text evidence="2">The sequence shown here is derived from an EMBL/GenBank/DDBJ whole genome shotgun (WGS) entry which is preliminary data.</text>
</comment>
<protein>
    <submittedName>
        <fullName evidence="2">Uncharacterized protein</fullName>
    </submittedName>
</protein>
<dbReference type="Pfam" id="PF11951">
    <property type="entry name" value="Fungal_trans_2"/>
    <property type="match status" value="1"/>
</dbReference>
<name>A0A8H7W751_9HELO</name>